<evidence type="ECO:0000313" key="2">
    <source>
        <dbReference type="Proteomes" id="UP001190700"/>
    </source>
</evidence>
<gene>
    <name evidence="1" type="ORF">CYMTET_15806</name>
</gene>
<dbReference type="AlphaFoldDB" id="A0AAE0GDT8"/>
<keyword evidence="2" id="KW-1185">Reference proteome</keyword>
<accession>A0AAE0GDT8</accession>
<dbReference type="EMBL" id="LGRX02006766">
    <property type="protein sequence ID" value="KAK3276105.1"/>
    <property type="molecule type" value="Genomic_DNA"/>
</dbReference>
<evidence type="ECO:0000313" key="1">
    <source>
        <dbReference type="EMBL" id="KAK3276105.1"/>
    </source>
</evidence>
<sequence length="157" mass="16493">MGSITRRVDRVCSWIHLTRELFNTEVLVVGGGLSPLVPLNLAVANCTSGVEVVSWVLLVHQGGGGWVEAGFSSTGVGERGWLLVHQGWWWVGWVLSSTGGLVVEVEVVGWLLSSTRVEGYGELASLSSTGMVEWAGFSRPGVVVGWLLSSTGVGGGG</sequence>
<name>A0AAE0GDT8_9CHLO</name>
<reference evidence="1 2" key="1">
    <citation type="journal article" date="2015" name="Genome Biol. Evol.">
        <title>Comparative Genomics of a Bacterivorous Green Alga Reveals Evolutionary Causalities and Consequences of Phago-Mixotrophic Mode of Nutrition.</title>
        <authorList>
            <person name="Burns J.A."/>
            <person name="Paasch A."/>
            <person name="Narechania A."/>
            <person name="Kim E."/>
        </authorList>
    </citation>
    <scope>NUCLEOTIDE SEQUENCE [LARGE SCALE GENOMIC DNA]</scope>
    <source>
        <strain evidence="1 2">PLY_AMNH</strain>
    </source>
</reference>
<organism evidence="1 2">
    <name type="scientific">Cymbomonas tetramitiformis</name>
    <dbReference type="NCBI Taxonomy" id="36881"/>
    <lineage>
        <taxon>Eukaryota</taxon>
        <taxon>Viridiplantae</taxon>
        <taxon>Chlorophyta</taxon>
        <taxon>Pyramimonadophyceae</taxon>
        <taxon>Pyramimonadales</taxon>
        <taxon>Pyramimonadaceae</taxon>
        <taxon>Cymbomonas</taxon>
    </lineage>
</organism>
<dbReference type="Proteomes" id="UP001190700">
    <property type="component" value="Unassembled WGS sequence"/>
</dbReference>
<protein>
    <submittedName>
        <fullName evidence="1">Uncharacterized protein</fullName>
    </submittedName>
</protein>
<comment type="caution">
    <text evidence="1">The sequence shown here is derived from an EMBL/GenBank/DDBJ whole genome shotgun (WGS) entry which is preliminary data.</text>
</comment>
<proteinExistence type="predicted"/>